<proteinExistence type="predicted"/>
<name>A0A6C8WRE2_SALTM</name>
<evidence type="ECO:0000313" key="1">
    <source>
        <dbReference type="EMBL" id="KTZ12330.1"/>
    </source>
</evidence>
<dbReference type="EMBL" id="JYVU01000026">
    <property type="protein sequence ID" value="KTZ12330.1"/>
    <property type="molecule type" value="Genomic_DNA"/>
</dbReference>
<evidence type="ECO:0000313" key="2">
    <source>
        <dbReference type="Proteomes" id="UP000054461"/>
    </source>
</evidence>
<comment type="caution">
    <text evidence="1">The sequence shown here is derived from an EMBL/GenBank/DDBJ whole genome shotgun (WGS) entry which is preliminary data.</text>
</comment>
<dbReference type="AlphaFoldDB" id="A0A6C8WRE2"/>
<organism evidence="1 2">
    <name type="scientific">Salmonella typhimurium</name>
    <dbReference type="NCBI Taxonomy" id="90371"/>
    <lineage>
        <taxon>Bacteria</taxon>
        <taxon>Pseudomonadati</taxon>
        <taxon>Pseudomonadota</taxon>
        <taxon>Gammaproteobacteria</taxon>
        <taxon>Enterobacterales</taxon>
        <taxon>Enterobacteriaceae</taxon>
        <taxon>Salmonella</taxon>
    </lineage>
</organism>
<sequence>MNAPAASYPILSGKTTCCQARALPPESAVTECLLATCPGDSKNYAIRRDYAAFTVLAPLAVPHGWKPTLPVTLAQIQYSAKSEIFVFPETSDKFSRSHVI</sequence>
<protein>
    <submittedName>
        <fullName evidence="1">Uncharacterized protein</fullName>
    </submittedName>
</protein>
<reference evidence="1 2" key="1">
    <citation type="submission" date="2014-09" db="EMBL/GenBank/DDBJ databases">
        <title>Salmonella Genotype and Phenotype Association.</title>
        <authorList>
            <person name="Chen Y."/>
            <person name="Folster J."/>
            <person name="Ayers S."/>
            <person name="Kabera C."/>
            <person name="Li C."/>
            <person name="Mukherjee S."/>
            <person name="Lam C."/>
            <person name="Zhao S."/>
            <person name="McDermott P."/>
        </authorList>
    </citation>
    <scope>NUCLEOTIDE SEQUENCE [LARGE SCALE GENOMIC DNA]</scope>
    <source>
        <strain evidence="1 2">CVM N32045</strain>
    </source>
</reference>
<dbReference type="Proteomes" id="UP000054461">
    <property type="component" value="Unassembled WGS sequence"/>
</dbReference>
<accession>A0A6C8WRE2</accession>
<gene>
    <name evidence="1" type="ORF">DD95_11755</name>
</gene>